<dbReference type="SUPFAM" id="SSF101898">
    <property type="entry name" value="NHL repeat"/>
    <property type="match status" value="1"/>
</dbReference>
<name>A0A2T0MG11_9FLAO</name>
<dbReference type="Proteomes" id="UP000237640">
    <property type="component" value="Unassembled WGS sequence"/>
</dbReference>
<dbReference type="RefSeq" id="WP_245911905.1">
    <property type="nucleotide sequence ID" value="NZ_PVYX01000001.1"/>
</dbReference>
<dbReference type="AlphaFoldDB" id="A0A2T0MG11"/>
<evidence type="ECO:0000313" key="2">
    <source>
        <dbReference type="Proteomes" id="UP000237640"/>
    </source>
</evidence>
<accession>A0A2T0MG11</accession>
<dbReference type="EMBL" id="PVYX01000001">
    <property type="protein sequence ID" value="PRX56502.1"/>
    <property type="molecule type" value="Genomic_DNA"/>
</dbReference>
<reference evidence="1 2" key="1">
    <citation type="submission" date="2018-03" db="EMBL/GenBank/DDBJ databases">
        <title>Genomic Encyclopedia of Archaeal and Bacterial Type Strains, Phase II (KMG-II): from individual species to whole genera.</title>
        <authorList>
            <person name="Goeker M."/>
        </authorList>
    </citation>
    <scope>NUCLEOTIDE SEQUENCE [LARGE SCALE GENOMIC DNA]</scope>
    <source>
        <strain evidence="1 2">DSM 25027</strain>
    </source>
</reference>
<comment type="caution">
    <text evidence="1">The sequence shown here is derived from an EMBL/GenBank/DDBJ whole genome shotgun (WGS) entry which is preliminary data.</text>
</comment>
<evidence type="ECO:0008006" key="3">
    <source>
        <dbReference type="Google" id="ProtNLM"/>
    </source>
</evidence>
<organism evidence="1 2">
    <name type="scientific">Flagellimonas meridianipacifica</name>
    <dbReference type="NCBI Taxonomy" id="1080225"/>
    <lineage>
        <taxon>Bacteria</taxon>
        <taxon>Pseudomonadati</taxon>
        <taxon>Bacteroidota</taxon>
        <taxon>Flavobacteriia</taxon>
        <taxon>Flavobacteriales</taxon>
        <taxon>Flavobacteriaceae</taxon>
        <taxon>Flagellimonas</taxon>
    </lineage>
</organism>
<sequence length="290" mass="33253">MNRLIVLLGLIVCQACAQKPWHGNLDYLGKLPNKLNEVSGIVALKDRSLWVIEDNGNKDKLYQINLKGNLVREVKVENGKNHDWEDITKDRYDNIYIGDFGNNANDRKNLTILKIDKKQGFEDGKVSAKKIKFEYPEQEEFPPKKKNLHFDCEAFFHHGNSLYVITKNRARPYTGKAFIYKIPDTPGSYKAKLVGDFKTCTDSQFCSITGADISPDGKKIALLGSGFIWLYTDFSFDDFTQGKLKVIDVEYRTQQESICFLDNQTLLIADEQSKTKGRNLYRFKLPQNSE</sequence>
<evidence type="ECO:0000313" key="1">
    <source>
        <dbReference type="EMBL" id="PRX56502.1"/>
    </source>
</evidence>
<keyword evidence="2" id="KW-1185">Reference proteome</keyword>
<protein>
    <recommendedName>
        <fullName evidence="3">SdiA-regulated protein</fullName>
    </recommendedName>
</protein>
<proteinExistence type="predicted"/>
<gene>
    <name evidence="1" type="ORF">CLV81_0499</name>
</gene>